<name>A0A7L4ZI30_9FLAO</name>
<dbReference type="Proteomes" id="UP000464657">
    <property type="component" value="Chromosome"/>
</dbReference>
<dbReference type="Gene3D" id="3.90.1750.20">
    <property type="entry name" value="Putative Large Serine Recombinase, Chain B, Domain 2"/>
    <property type="match status" value="1"/>
</dbReference>
<sequence>MNDLSIFKSFQKVKNTNLLRLDGKAVIYTRVSTKEQAENNASLETQLKYCKLLAEKKGVEVLECFGGTYESAKSDERKEFKKMLAYVNRKKDVGYIIVYSYDRFSRTGANGAYISDQLKKQGIVTISATQEVDTSTSAGSFQQNLYYMFSQFDNELRRDKCVSGMREKIRKGYYIGPIPFGYTNLNPGNGKTPEYVINDQGKLLRKAFLLKSGKNMANVEIADTLRKKGLKITEKYLSKYLRNPFYCGIIVSPLLPDEIIEGKQEPLVSRDIFLKINNLLQSRKDIRKYNSEDENLPLKAFVRSVECDTPYTGYIVRSKRLYYYKNRRKGSKENRSAKKMHQTFLELLKNFQLSDSKYVEPLKEIIEEKFIELNAEKIEDVKNAKNQLNALQRKIDRIEERFVFEEISKTQYDKFNEKLLVEKRELEKLSLKSKFNSSNLKKAIDKAIEFALNLPSLWTSGNVEVKRTIQYMLFPDGIGYDFKNHRFRTFRINSIFSAIVSISSDLSGNKKENYHNFYDNSLQVESERIELSSKQAIKMPSTRLVLV</sequence>
<evidence type="ECO:0000256" key="1">
    <source>
        <dbReference type="SAM" id="Coils"/>
    </source>
</evidence>
<dbReference type="InterPro" id="IPR006119">
    <property type="entry name" value="Resolv_N"/>
</dbReference>
<dbReference type="InterPro" id="IPR050639">
    <property type="entry name" value="SSR_resolvase"/>
</dbReference>
<dbReference type="PANTHER" id="PTHR30461:SF23">
    <property type="entry name" value="DNA RECOMBINASE-RELATED"/>
    <property type="match status" value="1"/>
</dbReference>
<evidence type="ECO:0000259" key="2">
    <source>
        <dbReference type="PROSITE" id="PS51736"/>
    </source>
</evidence>
<dbReference type="KEGG" id="kan:IMCC3317_17510"/>
<protein>
    <recommendedName>
        <fullName evidence="2">Resolvase/invertase-type recombinase catalytic domain-containing protein</fullName>
    </recommendedName>
</protein>
<dbReference type="GO" id="GO:0000150">
    <property type="term" value="F:DNA strand exchange activity"/>
    <property type="evidence" value="ECO:0007669"/>
    <property type="project" value="InterPro"/>
</dbReference>
<evidence type="ECO:0000313" key="4">
    <source>
        <dbReference type="Proteomes" id="UP000464657"/>
    </source>
</evidence>
<organism evidence="3 4">
    <name type="scientific">Kordia antarctica</name>
    <dbReference type="NCBI Taxonomy" id="1218801"/>
    <lineage>
        <taxon>Bacteria</taxon>
        <taxon>Pseudomonadati</taxon>
        <taxon>Bacteroidota</taxon>
        <taxon>Flavobacteriia</taxon>
        <taxon>Flavobacteriales</taxon>
        <taxon>Flavobacteriaceae</taxon>
        <taxon>Kordia</taxon>
    </lineage>
</organism>
<feature type="coiled-coil region" evidence="1">
    <location>
        <begin position="374"/>
        <end position="432"/>
    </location>
</feature>
<dbReference type="PANTHER" id="PTHR30461">
    <property type="entry name" value="DNA-INVERTASE FROM LAMBDOID PROPHAGE"/>
    <property type="match status" value="1"/>
</dbReference>
<dbReference type="SUPFAM" id="SSF53041">
    <property type="entry name" value="Resolvase-like"/>
    <property type="match status" value="1"/>
</dbReference>
<dbReference type="Pfam" id="PF00239">
    <property type="entry name" value="Resolvase"/>
    <property type="match status" value="1"/>
</dbReference>
<reference evidence="3 4" key="1">
    <citation type="journal article" date="2013" name="Int. J. Syst. Evol. Microbiol.">
        <title>Kordia antarctica sp. nov., isolated from Antarctic seawater.</title>
        <authorList>
            <person name="Baek K."/>
            <person name="Choi A."/>
            <person name="Kang I."/>
            <person name="Lee K."/>
            <person name="Cho J.C."/>
        </authorList>
    </citation>
    <scope>NUCLEOTIDE SEQUENCE [LARGE SCALE GENOMIC DNA]</scope>
    <source>
        <strain evidence="3 4">IMCC3317</strain>
    </source>
</reference>
<proteinExistence type="predicted"/>
<dbReference type="PROSITE" id="PS51736">
    <property type="entry name" value="RECOMBINASES_3"/>
    <property type="match status" value="1"/>
</dbReference>
<dbReference type="SMART" id="SM00857">
    <property type="entry name" value="Resolvase"/>
    <property type="match status" value="1"/>
</dbReference>
<evidence type="ECO:0000313" key="3">
    <source>
        <dbReference type="EMBL" id="QHI36388.1"/>
    </source>
</evidence>
<dbReference type="CDD" id="cd00338">
    <property type="entry name" value="Ser_Recombinase"/>
    <property type="match status" value="1"/>
</dbReference>
<dbReference type="EMBL" id="CP019288">
    <property type="protein sequence ID" value="QHI36388.1"/>
    <property type="molecule type" value="Genomic_DNA"/>
</dbReference>
<dbReference type="InterPro" id="IPR011109">
    <property type="entry name" value="DNA_bind_recombinase_dom"/>
</dbReference>
<dbReference type="InterPro" id="IPR038109">
    <property type="entry name" value="DNA_bind_recomb_sf"/>
</dbReference>
<feature type="domain" description="Resolvase/invertase-type recombinase catalytic" evidence="2">
    <location>
        <begin position="24"/>
        <end position="172"/>
    </location>
</feature>
<dbReference type="GO" id="GO:0003677">
    <property type="term" value="F:DNA binding"/>
    <property type="evidence" value="ECO:0007669"/>
    <property type="project" value="InterPro"/>
</dbReference>
<dbReference type="AlphaFoldDB" id="A0A7L4ZI30"/>
<gene>
    <name evidence="3" type="ORF">IMCC3317_17510</name>
</gene>
<dbReference type="Gene3D" id="3.40.50.1390">
    <property type="entry name" value="Resolvase, N-terminal catalytic domain"/>
    <property type="match status" value="1"/>
</dbReference>
<accession>A0A7L4ZI30</accession>
<keyword evidence="1" id="KW-0175">Coiled coil</keyword>
<dbReference type="Pfam" id="PF07508">
    <property type="entry name" value="Recombinase"/>
    <property type="match status" value="1"/>
</dbReference>
<keyword evidence="4" id="KW-1185">Reference proteome</keyword>
<dbReference type="InterPro" id="IPR036162">
    <property type="entry name" value="Resolvase-like_N_sf"/>
</dbReference>